<dbReference type="SUPFAM" id="SSF54928">
    <property type="entry name" value="RNA-binding domain, RBD"/>
    <property type="match status" value="1"/>
</dbReference>
<evidence type="ECO:0000259" key="5">
    <source>
        <dbReference type="PROSITE" id="PS50102"/>
    </source>
</evidence>
<dbReference type="Gene3D" id="3.30.70.330">
    <property type="match status" value="2"/>
</dbReference>
<evidence type="ECO:0000256" key="1">
    <source>
        <dbReference type="ARBA" id="ARBA00022737"/>
    </source>
</evidence>
<reference evidence="6" key="1">
    <citation type="submission" date="2023-05" db="EMBL/GenBank/DDBJ databases">
        <title>Nepenthes gracilis genome sequencing.</title>
        <authorList>
            <person name="Fukushima K."/>
        </authorList>
    </citation>
    <scope>NUCLEOTIDE SEQUENCE</scope>
    <source>
        <strain evidence="6">SING2019-196</strain>
    </source>
</reference>
<dbReference type="InterPro" id="IPR035979">
    <property type="entry name" value="RBD_domain_sf"/>
</dbReference>
<evidence type="ECO:0000256" key="4">
    <source>
        <dbReference type="SAM" id="MobiDB-lite"/>
    </source>
</evidence>
<dbReference type="GO" id="GO:0003723">
    <property type="term" value="F:RNA binding"/>
    <property type="evidence" value="ECO:0007669"/>
    <property type="project" value="UniProtKB-UniRule"/>
</dbReference>
<sequence length="292" mass="32826">MKLVIYYTFFVIKCIEGFASRYVVKFLKSQRKEAGDLKFTNLYVTNLDKDLTEDAIRTKFSEFRAVFSAAIMRDSEGNSKGFSFVSFKSAEDARKAVEALNGAPLRIYLLEESVCREGTKGSRKGRDVKNIEKRVKACNVNVKNLDRRVNANMLKAYFNICGKVTSVKEIRRDNGSTSQEKNPYVRKANDKEDSGSALNNVSSWLSVKQFTSSTSYIPSYALANHVFHVDFNEPKLFAENLQPGCTGKLTGVARLELPEAELFRLFGSSDYQTALVEKAFLIAGGGNSLFWR</sequence>
<dbReference type="EMBL" id="BSYO01000004">
    <property type="protein sequence ID" value="GMH03727.1"/>
    <property type="molecule type" value="Genomic_DNA"/>
</dbReference>
<organism evidence="6 7">
    <name type="scientific">Nepenthes gracilis</name>
    <name type="common">Slender pitcher plant</name>
    <dbReference type="NCBI Taxonomy" id="150966"/>
    <lineage>
        <taxon>Eukaryota</taxon>
        <taxon>Viridiplantae</taxon>
        <taxon>Streptophyta</taxon>
        <taxon>Embryophyta</taxon>
        <taxon>Tracheophyta</taxon>
        <taxon>Spermatophyta</taxon>
        <taxon>Magnoliopsida</taxon>
        <taxon>eudicotyledons</taxon>
        <taxon>Gunneridae</taxon>
        <taxon>Pentapetalae</taxon>
        <taxon>Caryophyllales</taxon>
        <taxon>Nepenthaceae</taxon>
        <taxon>Nepenthes</taxon>
    </lineage>
</organism>
<comment type="caution">
    <text evidence="6">The sequence shown here is derived from an EMBL/GenBank/DDBJ whole genome shotgun (WGS) entry which is preliminary data.</text>
</comment>
<evidence type="ECO:0000256" key="3">
    <source>
        <dbReference type="PROSITE-ProRule" id="PRU00176"/>
    </source>
</evidence>
<dbReference type="AlphaFoldDB" id="A0AAD3S3D2"/>
<feature type="region of interest" description="Disordered" evidence="4">
    <location>
        <begin position="171"/>
        <end position="196"/>
    </location>
</feature>
<dbReference type="PANTHER" id="PTHR24012">
    <property type="entry name" value="RNA BINDING PROTEIN"/>
    <property type="match status" value="1"/>
</dbReference>
<evidence type="ECO:0000313" key="6">
    <source>
        <dbReference type="EMBL" id="GMH03727.1"/>
    </source>
</evidence>
<dbReference type="Proteomes" id="UP001279734">
    <property type="component" value="Unassembled WGS sequence"/>
</dbReference>
<dbReference type="SMART" id="SM00360">
    <property type="entry name" value="RRM"/>
    <property type="match status" value="1"/>
</dbReference>
<keyword evidence="2 3" id="KW-0694">RNA-binding</keyword>
<dbReference type="PROSITE" id="PS50102">
    <property type="entry name" value="RRM"/>
    <property type="match status" value="1"/>
</dbReference>
<evidence type="ECO:0000313" key="7">
    <source>
        <dbReference type="Proteomes" id="UP001279734"/>
    </source>
</evidence>
<evidence type="ECO:0000256" key="2">
    <source>
        <dbReference type="ARBA" id="ARBA00022884"/>
    </source>
</evidence>
<dbReference type="InterPro" id="IPR000504">
    <property type="entry name" value="RRM_dom"/>
</dbReference>
<keyword evidence="7" id="KW-1185">Reference proteome</keyword>
<gene>
    <name evidence="6" type="ORF">Nepgr_005566</name>
</gene>
<protein>
    <recommendedName>
        <fullName evidence="5">RRM domain-containing protein</fullName>
    </recommendedName>
</protein>
<name>A0AAD3S3D2_NEPGR</name>
<keyword evidence="1" id="KW-0677">Repeat</keyword>
<accession>A0AAD3S3D2</accession>
<feature type="domain" description="RRM" evidence="5">
    <location>
        <begin position="40"/>
        <end position="112"/>
    </location>
</feature>
<dbReference type="Pfam" id="PF00076">
    <property type="entry name" value="RRM_1"/>
    <property type="match status" value="1"/>
</dbReference>
<dbReference type="InterPro" id="IPR012677">
    <property type="entry name" value="Nucleotide-bd_a/b_plait_sf"/>
</dbReference>
<proteinExistence type="predicted"/>